<dbReference type="PROSITE" id="PS50930">
    <property type="entry name" value="HTH_LYTTR"/>
    <property type="match status" value="1"/>
</dbReference>
<dbReference type="Gene3D" id="2.40.50.1020">
    <property type="entry name" value="LytTr DNA-binding domain"/>
    <property type="match status" value="1"/>
</dbReference>
<keyword evidence="6" id="KW-1185">Reference proteome</keyword>
<feature type="domain" description="HTH LytTR-type" evidence="4">
    <location>
        <begin position="127"/>
        <end position="231"/>
    </location>
</feature>
<proteinExistence type="predicted"/>
<dbReference type="PANTHER" id="PTHR37299:SF1">
    <property type="entry name" value="STAGE 0 SPORULATION PROTEIN A HOMOLOG"/>
    <property type="match status" value="1"/>
</dbReference>
<dbReference type="InterPro" id="IPR046947">
    <property type="entry name" value="LytR-like"/>
</dbReference>
<dbReference type="EMBL" id="CYHB01000013">
    <property type="protein sequence ID" value="CUA88875.1"/>
    <property type="molecule type" value="Genomic_DNA"/>
</dbReference>
<dbReference type="GO" id="GO:0000156">
    <property type="term" value="F:phosphorelay response regulator activity"/>
    <property type="evidence" value="ECO:0007669"/>
    <property type="project" value="InterPro"/>
</dbReference>
<protein>
    <submittedName>
        <fullName evidence="5">Two component transcriptional regulator, LytTR family</fullName>
    </submittedName>
</protein>
<feature type="modified residue" description="4-aspartylphosphate" evidence="2">
    <location>
        <position position="53"/>
    </location>
</feature>
<dbReference type="GO" id="GO:0003677">
    <property type="term" value="F:DNA binding"/>
    <property type="evidence" value="ECO:0007669"/>
    <property type="project" value="InterPro"/>
</dbReference>
<keyword evidence="1" id="KW-0902">Two-component regulatory system</keyword>
<evidence type="ECO:0000313" key="6">
    <source>
        <dbReference type="Proteomes" id="UP000182598"/>
    </source>
</evidence>
<dbReference type="OrthoDB" id="236568at2"/>
<dbReference type="Pfam" id="PF04397">
    <property type="entry name" value="LytTR"/>
    <property type="match status" value="1"/>
</dbReference>
<name>A0A0K6HD13_9GAMM</name>
<evidence type="ECO:0000313" key="5">
    <source>
        <dbReference type="EMBL" id="CUA88875.1"/>
    </source>
</evidence>
<dbReference type="SUPFAM" id="SSF52172">
    <property type="entry name" value="CheY-like"/>
    <property type="match status" value="1"/>
</dbReference>
<evidence type="ECO:0000259" key="3">
    <source>
        <dbReference type="PROSITE" id="PS50110"/>
    </source>
</evidence>
<gene>
    <name evidence="5" type="ORF">Ga0061064_2363</name>
</gene>
<feature type="domain" description="Response regulatory" evidence="3">
    <location>
        <begin position="2"/>
        <end position="113"/>
    </location>
</feature>
<dbReference type="RefSeq" id="WP_055439990.1">
    <property type="nucleotide sequence ID" value="NZ_CYHB01000013.1"/>
</dbReference>
<evidence type="ECO:0000256" key="2">
    <source>
        <dbReference type="PROSITE-ProRule" id="PRU00169"/>
    </source>
</evidence>
<accession>A0A0K6HD13</accession>
<reference evidence="6" key="1">
    <citation type="submission" date="2015-08" db="EMBL/GenBank/DDBJ databases">
        <authorList>
            <person name="Varghese N."/>
        </authorList>
    </citation>
    <scope>NUCLEOTIDE SEQUENCE [LARGE SCALE GENOMIC DNA]</scope>
    <source>
        <strain evidence="6">DSM 27808</strain>
    </source>
</reference>
<dbReference type="Proteomes" id="UP000182598">
    <property type="component" value="Unassembled WGS sequence"/>
</dbReference>
<organism evidence="5 6">
    <name type="scientific">Pseudidiomarina woesei</name>
    <dbReference type="NCBI Taxonomy" id="1381080"/>
    <lineage>
        <taxon>Bacteria</taxon>
        <taxon>Pseudomonadati</taxon>
        <taxon>Pseudomonadota</taxon>
        <taxon>Gammaproteobacteria</taxon>
        <taxon>Alteromonadales</taxon>
        <taxon>Idiomarinaceae</taxon>
        <taxon>Pseudidiomarina</taxon>
    </lineage>
</organism>
<dbReference type="Gene3D" id="3.40.50.2300">
    <property type="match status" value="1"/>
</dbReference>
<dbReference type="InterPro" id="IPR001789">
    <property type="entry name" value="Sig_transdc_resp-reg_receiver"/>
</dbReference>
<dbReference type="InterPro" id="IPR011006">
    <property type="entry name" value="CheY-like_superfamily"/>
</dbReference>
<keyword evidence="2" id="KW-0597">Phosphoprotein</keyword>
<sequence>MRIAIVDDSRLARLELKQQLAHLAEVEVVAEAASVAEALAMLSDAAIDLLLLDIDLPDGNGFDVLEQAATVPLVIFVTAFNEYAIRSFEVNALDYLLKPVRQERLLQAIDKARRLAQSPTVKAEQRIFIKDRDQCYFVQVADIIAFEALGNYTRVHLAGATPAIYRTIGSIAERLDPNVFFRASRSWIINTQFIEHIEPSISGGFHVELKNGQHVDISKRQAAAFRQAWSL</sequence>
<evidence type="ECO:0000259" key="4">
    <source>
        <dbReference type="PROSITE" id="PS50930"/>
    </source>
</evidence>
<dbReference type="PROSITE" id="PS50110">
    <property type="entry name" value="RESPONSE_REGULATORY"/>
    <property type="match status" value="1"/>
</dbReference>
<dbReference type="AlphaFoldDB" id="A0A0K6HD13"/>
<dbReference type="InterPro" id="IPR007492">
    <property type="entry name" value="LytTR_DNA-bd_dom"/>
</dbReference>
<dbReference type="Pfam" id="PF00072">
    <property type="entry name" value="Response_reg"/>
    <property type="match status" value="1"/>
</dbReference>
<dbReference type="SMART" id="SM00850">
    <property type="entry name" value="LytTR"/>
    <property type="match status" value="1"/>
</dbReference>
<evidence type="ECO:0000256" key="1">
    <source>
        <dbReference type="ARBA" id="ARBA00023012"/>
    </source>
</evidence>
<dbReference type="SMART" id="SM00448">
    <property type="entry name" value="REC"/>
    <property type="match status" value="1"/>
</dbReference>
<dbReference type="PANTHER" id="PTHR37299">
    <property type="entry name" value="TRANSCRIPTIONAL REGULATOR-RELATED"/>
    <property type="match status" value="1"/>
</dbReference>